<reference evidence="9 10" key="1">
    <citation type="submission" date="2016-10" db="EMBL/GenBank/DDBJ databases">
        <authorList>
            <person name="de Groot N.N."/>
        </authorList>
    </citation>
    <scope>NUCLEOTIDE SEQUENCE [LARGE SCALE GENOMIC DNA]</scope>
    <source>
        <strain evidence="9 10">DSM 18979</strain>
    </source>
</reference>
<evidence type="ECO:0000256" key="4">
    <source>
        <dbReference type="ARBA" id="ARBA00022544"/>
    </source>
</evidence>
<dbReference type="GO" id="GO:0009847">
    <property type="term" value="P:spore germination"/>
    <property type="evidence" value="ECO:0007669"/>
    <property type="project" value="InterPro"/>
</dbReference>
<dbReference type="AlphaFoldDB" id="A0A1I0E688"/>
<dbReference type="Pfam" id="PF03845">
    <property type="entry name" value="Spore_permease"/>
    <property type="match status" value="1"/>
</dbReference>
<keyword evidence="6 8" id="KW-1133">Transmembrane helix</keyword>
<feature type="transmembrane region" description="Helical" evidence="8">
    <location>
        <begin position="73"/>
        <end position="98"/>
    </location>
</feature>
<keyword evidence="4" id="KW-0309">Germination</keyword>
<accession>A0A1I0E688</accession>
<feature type="transmembrane region" description="Helical" evidence="8">
    <location>
        <begin position="104"/>
        <end position="129"/>
    </location>
</feature>
<evidence type="ECO:0000256" key="3">
    <source>
        <dbReference type="ARBA" id="ARBA00022448"/>
    </source>
</evidence>
<comment type="subcellular location">
    <subcellularLocation>
        <location evidence="1">Membrane</location>
        <topology evidence="1">Multi-pass membrane protein</topology>
    </subcellularLocation>
</comment>
<evidence type="ECO:0000256" key="5">
    <source>
        <dbReference type="ARBA" id="ARBA00022692"/>
    </source>
</evidence>
<dbReference type="GO" id="GO:0016020">
    <property type="term" value="C:membrane"/>
    <property type="evidence" value="ECO:0007669"/>
    <property type="project" value="UniProtKB-SubCell"/>
</dbReference>
<name>A0A1I0E688_9FIRM</name>
<sequence>MGKQLITTKQAISILIFFLLGTALVLTPGAEAKQDVWIVLLLAMAAALPMYFIYGRILYLFPDKDLYSIANQLFGAVLGRMITLFYIWYAIHLGALIFRNFSEFVQIVTFINTPQTVTIIAAGVTIIVFCKSGIEAIGRWASFMLPVILILFLNNMIFSIPNMNIDHLKPVLFEGMEPVMGSVFTVLSFPFLEAVLFIGVFNTLKEKEKIYKVFFIGLLISGLLGLGTNLRNLLTMGVDLVQITYFPTYTATKLIGIGELLERTEITIAVALSFFGLIKVSICVLVASKGIASFFSLSDHKSVIVPVTLVMMSLASLLYGNVMEMFDWAINIYRYYAIPFQFILPLLIYAAAELRVRRSN</sequence>
<keyword evidence="7 8" id="KW-0472">Membrane</keyword>
<dbReference type="NCBIfam" id="TIGR00912">
    <property type="entry name" value="2A0309"/>
    <property type="match status" value="1"/>
</dbReference>
<dbReference type="RefSeq" id="WP_090443961.1">
    <property type="nucleotide sequence ID" value="NZ_FOHU01000010.1"/>
</dbReference>
<dbReference type="PANTHER" id="PTHR34975:SF2">
    <property type="entry name" value="SPORE GERMINATION PROTEIN A2"/>
    <property type="match status" value="1"/>
</dbReference>
<dbReference type="STRING" id="426128.SAMN05660297_02300"/>
<feature type="transmembrane region" description="Helical" evidence="8">
    <location>
        <begin position="213"/>
        <end position="230"/>
    </location>
</feature>
<feature type="transmembrane region" description="Helical" evidence="8">
    <location>
        <begin position="141"/>
        <end position="160"/>
    </location>
</feature>
<gene>
    <name evidence="9" type="ORF">SAMN05660297_02300</name>
</gene>
<protein>
    <submittedName>
        <fullName evidence="9">Spore germination protein KB</fullName>
    </submittedName>
</protein>
<organism evidence="9 10">
    <name type="scientific">Natronincola peptidivorans</name>
    <dbReference type="NCBI Taxonomy" id="426128"/>
    <lineage>
        <taxon>Bacteria</taxon>
        <taxon>Bacillati</taxon>
        <taxon>Bacillota</taxon>
        <taxon>Clostridia</taxon>
        <taxon>Peptostreptococcales</taxon>
        <taxon>Natronincolaceae</taxon>
        <taxon>Natronincola</taxon>
    </lineage>
</organism>
<keyword evidence="3" id="KW-0813">Transport</keyword>
<keyword evidence="10" id="KW-1185">Reference proteome</keyword>
<proteinExistence type="inferred from homology"/>
<dbReference type="EMBL" id="FOHU01000010">
    <property type="protein sequence ID" value="SET40683.1"/>
    <property type="molecule type" value="Genomic_DNA"/>
</dbReference>
<evidence type="ECO:0000256" key="7">
    <source>
        <dbReference type="ARBA" id="ARBA00023136"/>
    </source>
</evidence>
<dbReference type="Proteomes" id="UP000199568">
    <property type="component" value="Unassembled WGS sequence"/>
</dbReference>
<dbReference type="OrthoDB" id="1675410at2"/>
<feature type="transmembrane region" description="Helical" evidence="8">
    <location>
        <begin position="12"/>
        <end position="30"/>
    </location>
</feature>
<feature type="transmembrane region" description="Helical" evidence="8">
    <location>
        <begin position="303"/>
        <end position="320"/>
    </location>
</feature>
<comment type="similarity">
    <text evidence="2">Belongs to the amino acid-polyamine-organocation (APC) superfamily. Spore germination protein (SGP) (TC 2.A.3.9) family.</text>
</comment>
<evidence type="ECO:0000313" key="10">
    <source>
        <dbReference type="Proteomes" id="UP000199568"/>
    </source>
</evidence>
<feature type="transmembrane region" description="Helical" evidence="8">
    <location>
        <begin position="332"/>
        <end position="352"/>
    </location>
</feature>
<evidence type="ECO:0000256" key="8">
    <source>
        <dbReference type="SAM" id="Phobius"/>
    </source>
</evidence>
<evidence type="ECO:0000313" key="9">
    <source>
        <dbReference type="EMBL" id="SET40683.1"/>
    </source>
</evidence>
<feature type="transmembrane region" description="Helical" evidence="8">
    <location>
        <begin position="36"/>
        <end position="61"/>
    </location>
</feature>
<evidence type="ECO:0000256" key="2">
    <source>
        <dbReference type="ARBA" id="ARBA00007998"/>
    </source>
</evidence>
<evidence type="ECO:0000256" key="1">
    <source>
        <dbReference type="ARBA" id="ARBA00004141"/>
    </source>
</evidence>
<feature type="transmembrane region" description="Helical" evidence="8">
    <location>
        <begin position="266"/>
        <end position="291"/>
    </location>
</feature>
<evidence type="ECO:0000256" key="6">
    <source>
        <dbReference type="ARBA" id="ARBA00022989"/>
    </source>
</evidence>
<dbReference type="InterPro" id="IPR004761">
    <property type="entry name" value="Spore_GerAB"/>
</dbReference>
<dbReference type="PANTHER" id="PTHR34975">
    <property type="entry name" value="SPORE GERMINATION PROTEIN A2"/>
    <property type="match status" value="1"/>
</dbReference>
<feature type="transmembrane region" description="Helical" evidence="8">
    <location>
        <begin position="180"/>
        <end position="201"/>
    </location>
</feature>
<keyword evidence="5 8" id="KW-0812">Transmembrane</keyword>